<accession>X1PIK3</accession>
<reference evidence="1" key="1">
    <citation type="journal article" date="2014" name="Front. Microbiol.">
        <title>High frequency of phylogenetically diverse reductive dehalogenase-homologous genes in deep subseafloor sedimentary metagenomes.</title>
        <authorList>
            <person name="Kawai M."/>
            <person name="Futagami T."/>
            <person name="Toyoda A."/>
            <person name="Takaki Y."/>
            <person name="Nishi S."/>
            <person name="Hori S."/>
            <person name="Arai W."/>
            <person name="Tsubouchi T."/>
            <person name="Morono Y."/>
            <person name="Uchiyama I."/>
            <person name="Ito T."/>
            <person name="Fujiyama A."/>
            <person name="Inagaki F."/>
            <person name="Takami H."/>
        </authorList>
    </citation>
    <scope>NUCLEOTIDE SEQUENCE</scope>
    <source>
        <strain evidence="1">Expedition CK06-06</strain>
    </source>
</reference>
<protein>
    <submittedName>
        <fullName evidence="1">Uncharacterized protein</fullName>
    </submittedName>
</protein>
<name>X1PIK3_9ZZZZ</name>
<dbReference type="InterPro" id="IPR054333">
    <property type="entry name" value="REase-ARP-assoc"/>
</dbReference>
<comment type="caution">
    <text evidence="1">The sequence shown here is derived from an EMBL/GenBank/DDBJ whole genome shotgun (WGS) entry which is preliminary data.</text>
</comment>
<dbReference type="EMBL" id="BARV01035277">
    <property type="protein sequence ID" value="GAI55673.1"/>
    <property type="molecule type" value="Genomic_DNA"/>
</dbReference>
<organism evidence="1">
    <name type="scientific">marine sediment metagenome</name>
    <dbReference type="NCBI Taxonomy" id="412755"/>
    <lineage>
        <taxon>unclassified sequences</taxon>
        <taxon>metagenomes</taxon>
        <taxon>ecological metagenomes</taxon>
    </lineage>
</organism>
<feature type="non-terminal residue" evidence="1">
    <location>
        <position position="237"/>
    </location>
</feature>
<feature type="non-terminal residue" evidence="1">
    <location>
        <position position="1"/>
    </location>
</feature>
<evidence type="ECO:0000313" key="1">
    <source>
        <dbReference type="EMBL" id="GAI55673.1"/>
    </source>
</evidence>
<sequence length="237" mass="26825">SGHTNAITAYLDDTGVQKHDGVHNLKSSWVQCANLYFSFREDRGILAGFLHKHVSSLIETVDSVELEWAEERPLDPTTLLGEPRGQRGRNQTSPDVAFIVNGGKGILLTENKFTEHSFYACSGRNKIYGNPDRQRCMNLVNVYKDTANQCYQLQWANGERTNRKYWYYLKFTTEGLTTLKRCPAATAGYQLFRQQALAEALAQKAPYEFVVSCVAYDSRNQTLIECLKSTGVDDFTK</sequence>
<dbReference type="Pfam" id="PF22558">
    <property type="entry name" value="REase-ARP"/>
    <property type="match status" value="1"/>
</dbReference>
<proteinExistence type="predicted"/>
<gene>
    <name evidence="1" type="ORF">S06H3_55075</name>
</gene>
<dbReference type="AlphaFoldDB" id="X1PIK3"/>